<dbReference type="AlphaFoldDB" id="A0A7G5EF05"/>
<protein>
    <submittedName>
        <fullName evidence="2">Chemotaxis protein CheW</fullName>
    </submittedName>
</protein>
<dbReference type="Pfam" id="PF01584">
    <property type="entry name" value="CheW"/>
    <property type="match status" value="1"/>
</dbReference>
<dbReference type="SUPFAM" id="SSF50341">
    <property type="entry name" value="CheW-like"/>
    <property type="match status" value="1"/>
</dbReference>
<dbReference type="SMART" id="SM00260">
    <property type="entry name" value="CheW"/>
    <property type="match status" value="1"/>
</dbReference>
<dbReference type="InterPro" id="IPR036061">
    <property type="entry name" value="CheW-like_dom_sf"/>
</dbReference>
<gene>
    <name evidence="2" type="ORF">HS961_06860</name>
</gene>
<dbReference type="InterPro" id="IPR002545">
    <property type="entry name" value="CheW-lke_dom"/>
</dbReference>
<evidence type="ECO:0000259" key="1">
    <source>
        <dbReference type="PROSITE" id="PS50851"/>
    </source>
</evidence>
<proteinExistence type="predicted"/>
<sequence length="175" mass="18933">MAQREDLRELQTRLADRLSQARNQTAVGASWLAVKISGKNFLLPLSQSGEVLGWSGVEPVPYTKPWMLGVTSIRGILLTVVDLARMLGLPAARSEQVFAGASVVALNPMMGVNAALFVEQLEGLRGSNDFSQSKDKPADAPEFFGALYTSASGEQWQELNLQLLANAPDFLDITV</sequence>
<evidence type="ECO:0000313" key="3">
    <source>
        <dbReference type="Proteomes" id="UP000515240"/>
    </source>
</evidence>
<keyword evidence="3" id="KW-1185">Reference proteome</keyword>
<name>A0A7G5EF05_9BURK</name>
<dbReference type="EMBL" id="CP058554">
    <property type="protein sequence ID" value="QMV72580.1"/>
    <property type="molecule type" value="Genomic_DNA"/>
</dbReference>
<dbReference type="Proteomes" id="UP000515240">
    <property type="component" value="Chromosome"/>
</dbReference>
<dbReference type="GO" id="GO:0007165">
    <property type="term" value="P:signal transduction"/>
    <property type="evidence" value="ECO:0007669"/>
    <property type="project" value="InterPro"/>
</dbReference>
<accession>A0A7G5EF05</accession>
<dbReference type="RefSeq" id="WP_182326996.1">
    <property type="nucleotide sequence ID" value="NZ_CP058554.1"/>
</dbReference>
<dbReference type="Gene3D" id="2.40.50.180">
    <property type="entry name" value="CheA-289, Domain 4"/>
    <property type="match status" value="1"/>
</dbReference>
<feature type="domain" description="CheW-like" evidence="1">
    <location>
        <begin position="28"/>
        <end position="170"/>
    </location>
</feature>
<reference evidence="2 3" key="1">
    <citation type="journal article" date="2020" name="G3 (Bethesda)">
        <title>CeMbio - The Caenorhabditis elegans Microbiome Resource.</title>
        <authorList>
            <person name="Dirksen P."/>
            <person name="Assie A."/>
            <person name="Zimmermann J."/>
            <person name="Zhang F."/>
            <person name="Tietje A.M."/>
            <person name="Marsh S.A."/>
            <person name="Felix M.A."/>
            <person name="Shapira M."/>
            <person name="Kaleta C."/>
            <person name="Schulenburg H."/>
            <person name="Samuel B."/>
        </authorList>
    </citation>
    <scope>NUCLEOTIDE SEQUENCE [LARGE SCALE GENOMIC DNA]</scope>
    <source>
        <strain evidence="2 3">BIGb0172</strain>
    </source>
</reference>
<dbReference type="PROSITE" id="PS50851">
    <property type="entry name" value="CHEW"/>
    <property type="match status" value="1"/>
</dbReference>
<dbReference type="GO" id="GO:0006935">
    <property type="term" value="P:chemotaxis"/>
    <property type="evidence" value="ECO:0007669"/>
    <property type="project" value="InterPro"/>
</dbReference>
<organism evidence="2 3">
    <name type="scientific">Comamonas piscis</name>
    <dbReference type="NCBI Taxonomy" id="1562974"/>
    <lineage>
        <taxon>Bacteria</taxon>
        <taxon>Pseudomonadati</taxon>
        <taxon>Pseudomonadota</taxon>
        <taxon>Betaproteobacteria</taxon>
        <taxon>Burkholderiales</taxon>
        <taxon>Comamonadaceae</taxon>
        <taxon>Comamonas</taxon>
    </lineage>
</organism>
<dbReference type="KEGG" id="cpis:HS961_06860"/>
<evidence type="ECO:0000313" key="2">
    <source>
        <dbReference type="EMBL" id="QMV72580.1"/>
    </source>
</evidence>